<organism evidence="1 2">
    <name type="scientific">Odobenus rosmarus divergens</name>
    <name type="common">Pacific walrus</name>
    <dbReference type="NCBI Taxonomy" id="9708"/>
    <lineage>
        <taxon>Eukaryota</taxon>
        <taxon>Metazoa</taxon>
        <taxon>Chordata</taxon>
        <taxon>Craniata</taxon>
        <taxon>Vertebrata</taxon>
        <taxon>Euteleostomi</taxon>
        <taxon>Mammalia</taxon>
        <taxon>Eutheria</taxon>
        <taxon>Laurasiatheria</taxon>
        <taxon>Carnivora</taxon>
        <taxon>Caniformia</taxon>
        <taxon>Pinnipedia</taxon>
        <taxon>Odobenidae</taxon>
        <taxon>Odobenus</taxon>
    </lineage>
</organism>
<evidence type="ECO:0000313" key="2">
    <source>
        <dbReference type="RefSeq" id="XP_004396561.1"/>
    </source>
</evidence>
<dbReference type="RefSeq" id="XP_004396561.1">
    <property type="nucleotide sequence ID" value="XM_004396504.1"/>
</dbReference>
<sequence>MSRALIPVRVIASSLNEELNSPQAGRKNPTTLTVPLTLRPTPQPPSGCGPRSLPHLSRVRGPPHRAPAYSVQKRQLPGASKLGARGRCSRLTRGTEPRAKRALWKPADLKARWSSELVAARLRGARLCCGRCFSEGNVYGKGQILRTGPGPGQSPEKAFEVKRIAAAPRKARFCL</sequence>
<protein>
    <submittedName>
        <fullName evidence="2">Uncharacterized protein LOC101368211</fullName>
    </submittedName>
</protein>
<reference evidence="2" key="1">
    <citation type="submission" date="2025-08" db="UniProtKB">
        <authorList>
            <consortium name="RefSeq"/>
        </authorList>
    </citation>
    <scope>IDENTIFICATION</scope>
</reference>
<dbReference type="Proteomes" id="UP000245340">
    <property type="component" value="Unplaced"/>
</dbReference>
<keyword evidence="1" id="KW-1185">Reference proteome</keyword>
<accession>A0A9B0GBS1</accession>
<proteinExistence type="predicted"/>
<name>A0A9B0GBS1_ODORO</name>
<gene>
    <name evidence="2" type="primary">LOC101368211</name>
</gene>
<dbReference type="AlphaFoldDB" id="A0A9B0GBS1"/>
<evidence type="ECO:0000313" key="1">
    <source>
        <dbReference type="Proteomes" id="UP000245340"/>
    </source>
</evidence>